<dbReference type="InterPro" id="IPR047589">
    <property type="entry name" value="DUF11_rpt"/>
</dbReference>
<feature type="transmembrane region" description="Helical" evidence="2">
    <location>
        <begin position="12"/>
        <end position="30"/>
    </location>
</feature>
<dbReference type="SMART" id="SM00327">
    <property type="entry name" value="VWA"/>
    <property type="match status" value="1"/>
</dbReference>
<dbReference type="RefSeq" id="WP_188384465.1">
    <property type="nucleotide sequence ID" value="NZ_BMEY01000008.1"/>
</dbReference>
<reference evidence="4" key="2">
    <citation type="submission" date="2020-09" db="EMBL/GenBank/DDBJ databases">
        <authorList>
            <person name="Sun Q."/>
            <person name="Zhou Y."/>
        </authorList>
    </citation>
    <scope>NUCLEOTIDE SEQUENCE</scope>
    <source>
        <strain evidence="4">CGMCC 1.12408</strain>
    </source>
</reference>
<dbReference type="InterPro" id="IPR051172">
    <property type="entry name" value="Chlamydia_OmcB"/>
</dbReference>
<dbReference type="NCBIfam" id="TIGR01451">
    <property type="entry name" value="B_ant_repeat"/>
    <property type="match status" value="12"/>
</dbReference>
<dbReference type="Proteomes" id="UP000613512">
    <property type="component" value="Unassembled WGS sequence"/>
</dbReference>
<dbReference type="SUPFAM" id="SSF53300">
    <property type="entry name" value="vWA-like"/>
    <property type="match status" value="1"/>
</dbReference>
<name>A0A916RZY2_9BACI</name>
<evidence type="ECO:0000259" key="3">
    <source>
        <dbReference type="PROSITE" id="PS50234"/>
    </source>
</evidence>
<gene>
    <name evidence="4" type="ORF">GCM10008025_19390</name>
</gene>
<dbReference type="EMBL" id="BMEY01000008">
    <property type="protein sequence ID" value="GGA75853.1"/>
    <property type="molecule type" value="Genomic_DNA"/>
</dbReference>
<dbReference type="Gene3D" id="2.60.40.10">
    <property type="entry name" value="Immunoglobulins"/>
    <property type="match status" value="3"/>
</dbReference>
<evidence type="ECO:0000313" key="4">
    <source>
        <dbReference type="EMBL" id="GGA75853.1"/>
    </source>
</evidence>
<accession>A0A916RZY2</accession>
<feature type="domain" description="VWFA" evidence="3">
    <location>
        <begin position="96"/>
        <end position="319"/>
    </location>
</feature>
<comment type="caution">
    <text evidence="4">The sequence shown here is derived from an EMBL/GenBank/DDBJ whole genome shotgun (WGS) entry which is preliminary data.</text>
</comment>
<dbReference type="CDD" id="cd00198">
    <property type="entry name" value="vWFA"/>
    <property type="match status" value="1"/>
</dbReference>
<feature type="region of interest" description="Disordered" evidence="1">
    <location>
        <begin position="1205"/>
        <end position="1230"/>
    </location>
</feature>
<evidence type="ECO:0000256" key="1">
    <source>
        <dbReference type="SAM" id="MobiDB-lite"/>
    </source>
</evidence>
<dbReference type="PANTHER" id="PTHR34819:SF3">
    <property type="entry name" value="CELL SURFACE PROTEIN"/>
    <property type="match status" value="1"/>
</dbReference>
<dbReference type="CDD" id="cd00222">
    <property type="entry name" value="CollagenBindB"/>
    <property type="match status" value="1"/>
</dbReference>
<reference evidence="4" key="1">
    <citation type="journal article" date="2014" name="Int. J. Syst. Evol. Microbiol.">
        <title>Complete genome sequence of Corynebacterium casei LMG S-19264T (=DSM 44701T), isolated from a smear-ripened cheese.</title>
        <authorList>
            <consortium name="US DOE Joint Genome Institute (JGI-PGF)"/>
            <person name="Walter F."/>
            <person name="Albersmeier A."/>
            <person name="Kalinowski J."/>
            <person name="Ruckert C."/>
        </authorList>
    </citation>
    <scope>NUCLEOTIDE SEQUENCE</scope>
    <source>
        <strain evidence="4">CGMCC 1.12408</strain>
    </source>
</reference>
<dbReference type="Pfam" id="PF21426">
    <property type="entry name" value="GBS104-like_Ig"/>
    <property type="match status" value="1"/>
</dbReference>
<feature type="transmembrane region" description="Helical" evidence="2">
    <location>
        <begin position="1999"/>
        <end position="2019"/>
    </location>
</feature>
<feature type="region of interest" description="Disordered" evidence="1">
    <location>
        <begin position="1481"/>
        <end position="1509"/>
    </location>
</feature>
<keyword evidence="5" id="KW-1185">Reference proteome</keyword>
<dbReference type="InterPro" id="IPR002035">
    <property type="entry name" value="VWF_A"/>
</dbReference>
<feature type="region of interest" description="Disordered" evidence="1">
    <location>
        <begin position="1720"/>
        <end position="1749"/>
    </location>
</feature>
<feature type="compositionally biased region" description="Basic and acidic residues" evidence="1">
    <location>
        <begin position="1740"/>
        <end position="1749"/>
    </location>
</feature>
<keyword evidence="2" id="KW-0472">Membrane</keyword>
<dbReference type="PROSITE" id="PS50234">
    <property type="entry name" value="VWFA"/>
    <property type="match status" value="1"/>
</dbReference>
<dbReference type="InterPro" id="IPR008454">
    <property type="entry name" value="Collagen-bd_Cna-like_B-typ_dom"/>
</dbReference>
<dbReference type="PANTHER" id="PTHR34819">
    <property type="entry name" value="LARGE CYSTEINE-RICH PERIPLASMIC PROTEIN OMCB"/>
    <property type="match status" value="1"/>
</dbReference>
<dbReference type="Pfam" id="PF05738">
    <property type="entry name" value="Cna_B"/>
    <property type="match status" value="1"/>
</dbReference>
<dbReference type="Gene3D" id="3.40.50.410">
    <property type="entry name" value="von Willebrand factor, type A domain"/>
    <property type="match status" value="1"/>
</dbReference>
<dbReference type="InterPro" id="IPR055354">
    <property type="entry name" value="DUF7507"/>
</dbReference>
<keyword evidence="2" id="KW-0812">Transmembrane</keyword>
<dbReference type="Gene3D" id="2.60.40.1140">
    <property type="entry name" value="Collagen-binding surface protein Cna, B-type domain"/>
    <property type="match status" value="1"/>
</dbReference>
<dbReference type="InterPro" id="IPR036465">
    <property type="entry name" value="vWFA_dom_sf"/>
</dbReference>
<sequence>MNWFKEVVSKRAFKLFSIFLIVFYMFTTSIPTQIVVANEQYDVETGEHGDIRNEKTGREYERAMIDKKVSWGNKPGEYFIDLTIEGKDATQIETTDIVLVYDNSNSMNNNQRVTIAKDATTNFVNGLLHGANNNFQVALVTYGSVVFDGRQRTWSNYPGRTDDYSFKTLTKNPANITSKLPSNVPQDRGGNTNTWHGGTFTQQGLEEAGIILNNSTADKKVIVTITDGVPTFSYNTQRNVVGDGSNYATNNFHNGNNTIREADGLKSRYELYTIAVEISGGNGATQEEAEQLMTSISSSPDHAYFASTVGQLQAHLEEIATKFNKSIVNGSVVDPIGEMFVLQGGENFTRASNNQLTDGSYYLDASNPALLNGVTVTTEGQTIKINGLNLGEDEIVTLRYKVQIDTEEESFETDQFYRTNGETILVPRASHPDERNVFPEPYASTKGISVSGVKLWEDYGLEENRPNNITIKLMRDKQGVPTEVERATVVPDAGGTWEYEFLNQIKFDRYGNLINYYVEEETVEGYEPVVNPDNPLTITNKLIVNPEITLVKEANRDGLVAGEQIEFTFTVTNTGNVPLDNIQLADELEGISEITFETVNGEEIDDPTAIVLKPQDILIAKATYTITQEDVDSGQVINHATVTGTSTTPDQTTVKDEDDVKISQQLVPDILLEKTSDIQVVTEQGQEITYTFTVTNTGNVTLTNVQVNDPMLGGTIELEKNKLAPGESTIGTATYVVTQTDVDRGEIINTATTKGTPPNYDPGNPNGPQIVTDEDDNMVLAEQTADILLEKEANRDHLVTGEEIRYTFTATNSGNVTLSNVTLTDELDGLSEITYLSINGNVVADPTNIILKPGDVLVAEATYTVTQADVDSGEVVNFATVNGTDPNGDVVEDNDSVEIHAVVNSGIELKKSSNVEEVTEAGQQITYTFTVTNTGNVTLTDVQVNDPMINDLGIDISLNKTTLAPNESTTGTAIYTVTEEDMERGKIMNVATATGTPPNPNHPEPEDTDEVEVPVGSIHLEKRSIQEVFTEIGQTVTYKLVITNTGEIRLTNVQLNDPLLGGDIELNDVTLDPGETTEIEVDYVITEQDFEAGEVHNTAEATGETPKGTQVEDQDSDVTLKASILLEKTSDVDLVTQVDQQVTYTFTVTNAGKVTLTDVQVNDPMLGGDITLESTVLEPGESTIGTATYYVTQEDIDRGKILNTATTVGSPPNYNPNDPNRPPKPMDQDDDLVSVEQTPAISLEKETDREGLIAGEQIEYLFTVVNTGNVTLENVVISDILEGISEIEYVSINGQPIITGEAYELWNTYSNLASSEVNTHDSNKLLRDVPYLTLNSTPSITLKPDDMLLAKAIYTITQADVDNGQVANEATVKGTSPTNVEVTDKDDEIVEQERFPAIELEKTSDVEEVTEVGQEITYTFTATNTGNVTLTGVTVNDPMLDVTIELEKTTLAPGESTVGTATYIVTQADIDQGEIINLAVAEGTPPGYDPEDPDNPNHPQKPKDEDENRVAVEQTPAIQLIKSADRDDLVAGEQIGYTFTATNTGNVTLTQITITDRLEGISEITYISINGEEITNPPSITLEPDDVLVAEATYTITQQDVDNGHVTNQATVIGLSPNNEEVTDIADEIVEQEQYPVIELEKTSDVEKVTEVGQEITYTFTATNTGNVTLTDVIVNDPMLDVLIELEKTTLAPGESTVGTATYIVTQADMDNGEIVNIATVEGTPPGYDPEDPDNPNNPEKPRDEAKDEVPVIQNPAINLIKEADRTDLVVNEDIQYRFTVVNVGNVSLTDVRITDLLEGVSEIQYVSINGEVVKDSSTITLKPGDILVAEATYNITQQDVDNGKVINDAIVTGKDLKGEEVTDKDSVLVEGELSPSISLEKTSDMDKATKVGQVVTYTFKVTNTGNVTLKDIVLNDPMLGGTITLGKTTLLPGETIIMTEKYIVTNADLEKQEIENIADVTGHTSNGKSVSDKDSIVIPIEQAIPPTDDKLVQTSNNLFGLTGLGLLLLAAGTTMLGINRRRKTIIND</sequence>
<dbReference type="InterPro" id="IPR013783">
    <property type="entry name" value="Ig-like_fold"/>
</dbReference>
<organism evidence="4 5">
    <name type="scientific">Ornithinibacillus halotolerans</name>
    <dbReference type="NCBI Taxonomy" id="1274357"/>
    <lineage>
        <taxon>Bacteria</taxon>
        <taxon>Bacillati</taxon>
        <taxon>Bacillota</taxon>
        <taxon>Bacilli</taxon>
        <taxon>Bacillales</taxon>
        <taxon>Bacillaceae</taxon>
        <taxon>Ornithinibacillus</taxon>
    </lineage>
</organism>
<dbReference type="Pfam" id="PF00092">
    <property type="entry name" value="VWA"/>
    <property type="match status" value="1"/>
</dbReference>
<protein>
    <recommendedName>
        <fullName evidence="3">VWFA domain-containing protein</fullName>
    </recommendedName>
</protein>
<evidence type="ECO:0000256" key="2">
    <source>
        <dbReference type="SAM" id="Phobius"/>
    </source>
</evidence>
<dbReference type="InterPro" id="IPR049319">
    <property type="entry name" value="GBS104-like_Ig"/>
</dbReference>
<dbReference type="SUPFAM" id="SSF49478">
    <property type="entry name" value="Cna protein B-type domain"/>
    <property type="match status" value="1"/>
</dbReference>
<keyword evidence="2" id="KW-1133">Transmembrane helix</keyword>
<proteinExistence type="predicted"/>
<evidence type="ECO:0000313" key="5">
    <source>
        <dbReference type="Proteomes" id="UP000613512"/>
    </source>
</evidence>
<dbReference type="Pfam" id="PF24346">
    <property type="entry name" value="DUF7507"/>
    <property type="match status" value="13"/>
</dbReference>